<dbReference type="AlphaFoldDB" id="Q245U5"/>
<keyword evidence="4" id="KW-1185">Reference proteome</keyword>
<reference evidence="4" key="1">
    <citation type="journal article" date="2006" name="PLoS Biol.">
        <title>Macronuclear genome sequence of the ciliate Tetrahymena thermophila, a model eukaryote.</title>
        <authorList>
            <person name="Eisen J.A."/>
            <person name="Coyne R.S."/>
            <person name="Wu M."/>
            <person name="Wu D."/>
            <person name="Thiagarajan M."/>
            <person name="Wortman J.R."/>
            <person name="Badger J.H."/>
            <person name="Ren Q."/>
            <person name="Amedeo P."/>
            <person name="Jones K.M."/>
            <person name="Tallon L.J."/>
            <person name="Delcher A.L."/>
            <person name="Salzberg S.L."/>
            <person name="Silva J.C."/>
            <person name="Haas B.J."/>
            <person name="Majoros W.H."/>
            <person name="Farzad M."/>
            <person name="Carlton J.M."/>
            <person name="Smith R.K. Jr."/>
            <person name="Garg J."/>
            <person name="Pearlman R.E."/>
            <person name="Karrer K.M."/>
            <person name="Sun L."/>
            <person name="Manning G."/>
            <person name="Elde N.C."/>
            <person name="Turkewitz A.P."/>
            <person name="Asai D.J."/>
            <person name="Wilkes D.E."/>
            <person name="Wang Y."/>
            <person name="Cai H."/>
            <person name="Collins K."/>
            <person name="Stewart B.A."/>
            <person name="Lee S.R."/>
            <person name="Wilamowska K."/>
            <person name="Weinberg Z."/>
            <person name="Ruzzo W.L."/>
            <person name="Wloga D."/>
            <person name="Gaertig J."/>
            <person name="Frankel J."/>
            <person name="Tsao C.-C."/>
            <person name="Gorovsky M.A."/>
            <person name="Keeling P.J."/>
            <person name="Waller R.F."/>
            <person name="Patron N.J."/>
            <person name="Cherry J.M."/>
            <person name="Stover N.A."/>
            <person name="Krieger C.J."/>
            <person name="del Toro C."/>
            <person name="Ryder H.F."/>
            <person name="Williamson S.C."/>
            <person name="Barbeau R.A."/>
            <person name="Hamilton E.P."/>
            <person name="Orias E."/>
        </authorList>
    </citation>
    <scope>NUCLEOTIDE SEQUENCE [LARGE SCALE GENOMIC DNA]</scope>
    <source>
        <strain evidence="4">SB210</strain>
    </source>
</reference>
<gene>
    <name evidence="3" type="ORF">TTHERM_00245540</name>
</gene>
<proteinExistence type="predicted"/>
<dbReference type="GeneID" id="7827434"/>
<dbReference type="EMBL" id="GG662474">
    <property type="protein sequence ID" value="EAS03538.1"/>
    <property type="molecule type" value="Genomic_DNA"/>
</dbReference>
<feature type="region of interest" description="Disordered" evidence="2">
    <location>
        <begin position="418"/>
        <end position="439"/>
    </location>
</feature>
<feature type="compositionally biased region" description="Polar residues" evidence="2">
    <location>
        <begin position="1"/>
        <end position="21"/>
    </location>
</feature>
<dbReference type="HOGENOM" id="CLU_624856_0_0_1"/>
<feature type="region of interest" description="Disordered" evidence="2">
    <location>
        <begin position="1"/>
        <end position="43"/>
    </location>
</feature>
<dbReference type="eggNOG" id="ENOG502SXA5">
    <property type="taxonomic scope" value="Eukaryota"/>
</dbReference>
<name>Q245U5_TETTS</name>
<dbReference type="KEGG" id="tet:TTHERM_00245540"/>
<feature type="region of interest" description="Disordered" evidence="2">
    <location>
        <begin position="194"/>
        <end position="227"/>
    </location>
</feature>
<dbReference type="InParanoid" id="Q245U5"/>
<protein>
    <submittedName>
        <fullName evidence="3">Uncharacterized protein</fullName>
    </submittedName>
</protein>
<keyword evidence="1" id="KW-0175">Coiled coil</keyword>
<dbReference type="OrthoDB" id="288585at2759"/>
<organism evidence="3 4">
    <name type="scientific">Tetrahymena thermophila (strain SB210)</name>
    <dbReference type="NCBI Taxonomy" id="312017"/>
    <lineage>
        <taxon>Eukaryota</taxon>
        <taxon>Sar</taxon>
        <taxon>Alveolata</taxon>
        <taxon>Ciliophora</taxon>
        <taxon>Intramacronucleata</taxon>
        <taxon>Oligohymenophorea</taxon>
        <taxon>Hymenostomatida</taxon>
        <taxon>Tetrahymenina</taxon>
        <taxon>Tetrahymenidae</taxon>
        <taxon>Tetrahymena</taxon>
    </lineage>
</organism>
<dbReference type="RefSeq" id="XP_001023783.1">
    <property type="nucleotide sequence ID" value="XM_001023783.1"/>
</dbReference>
<sequence length="439" mass="51706">MKRQSQQTNKSMANHKGSQVLNKGFEIFQRNQQQEQDQSKQRQSILIRTLPFIKRQHTEENLPNNKLGGGIPNSHNLNTPKEIEEQKDATSKINIDFPQIDQQISPRNQMMSPMESRNPSRQSLRLYVHNVGQGFAKLPQHRHSSYSVKNLNKVGGRLSMESPLQHLSNFGYMTYSQFQSSQTPQATAYYSTQAERFSTHHPSNAYQKQQLADEQSPNYSDDYDTNNFNETQKQFFENFMQETKPLFPNDMPVLNENQINEDYQFQFQTDINKLENPNSSIAFLNGFPHNFPLIENHYKAAVKFRDEYNQLKDELRKEIEEMKQKYEKDVDDFKNEAKKTSQKIAAEIQEDFVKHKTEQFSLNKEIAKLTRDKNQLESEIETQLRRVRQLEDKLYGQEIFNLVPKDPYIQNMTTQNQRQDMYTPMSSKRQTQTIKNIIH</sequence>
<evidence type="ECO:0000313" key="4">
    <source>
        <dbReference type="Proteomes" id="UP000009168"/>
    </source>
</evidence>
<evidence type="ECO:0000313" key="3">
    <source>
        <dbReference type="EMBL" id="EAS03538.1"/>
    </source>
</evidence>
<feature type="coiled-coil region" evidence="1">
    <location>
        <begin position="294"/>
        <end position="393"/>
    </location>
</feature>
<evidence type="ECO:0000256" key="1">
    <source>
        <dbReference type="SAM" id="Coils"/>
    </source>
</evidence>
<feature type="region of interest" description="Disordered" evidence="2">
    <location>
        <begin position="56"/>
        <end position="79"/>
    </location>
</feature>
<feature type="compositionally biased region" description="Low complexity" evidence="2">
    <location>
        <begin position="25"/>
        <end position="43"/>
    </location>
</feature>
<evidence type="ECO:0000256" key="2">
    <source>
        <dbReference type="SAM" id="MobiDB-lite"/>
    </source>
</evidence>
<accession>Q245U5</accession>
<dbReference type="Proteomes" id="UP000009168">
    <property type="component" value="Unassembled WGS sequence"/>
</dbReference>